<sequence>MTVLFRLITIFRVFARYRLDQLLPNQPRSWRARLALLPFKLFPTPKMNAGERLRRSCEDLGPVFVKFGQLLSTRPDLVPGDIVLELNHLQDNVAPFDKHLFKALVEKALEAPVETLFASFEEDPLASASIAQVHGAVLKNGQPVVIKIIRPGIEKTIADDMQLLALVARLVEKHTQDGRRLRPVEIVRDYRNTIFDELDLQREASNASQLRRNFATSTSLYIPEIFWDYCRKNILVMERIYGIPVTDIAALEAQQTNMKRLAERGVEIFFTQVFEHNFFHADMHPGNIFVSREHPQLPQYIAVDMAIVGSLTREDQYYLARNLLAMFRRDYLQVAELHIQSGWVPADTHIGELESAIRSVCEPIFEKPLRDISFGHVLLNLFQTARRFNMEVQPQLILLQKTLLNIEGMGRQLYPDLNLWETAHPYLERWIEKRFHPMTLWKELQRYAPEWLEKFPQVPHMVFDSLQQSRELGGVIPELQRLREQLDDNQRNQQRQSRRNVIALLAFSGAAILAWPGLHGTLAPWVGNLSWSELPGSVYLLLGIGAGALLLRK</sequence>
<keyword evidence="3 13" id="KW-1003">Cell membrane</keyword>
<dbReference type="HAMAP" id="MF_00414">
    <property type="entry name" value="UbiB"/>
    <property type="match status" value="1"/>
</dbReference>
<dbReference type="GO" id="GO:0005886">
    <property type="term" value="C:plasma membrane"/>
    <property type="evidence" value="ECO:0007669"/>
    <property type="project" value="UniProtKB-SubCell"/>
</dbReference>
<evidence type="ECO:0000256" key="3">
    <source>
        <dbReference type="ARBA" id="ARBA00022475"/>
    </source>
</evidence>
<dbReference type="Proteomes" id="UP000652567">
    <property type="component" value="Unassembled WGS sequence"/>
</dbReference>
<evidence type="ECO:0000256" key="10">
    <source>
        <dbReference type="ARBA" id="ARBA00022840"/>
    </source>
</evidence>
<evidence type="ECO:0000256" key="9">
    <source>
        <dbReference type="ARBA" id="ARBA00022777"/>
    </source>
</evidence>
<reference evidence="15" key="1">
    <citation type="submission" date="2018-07" db="EMBL/GenBank/DDBJ databases">
        <title>Genome assembly of strain Ka43.</title>
        <authorList>
            <person name="Kukolya J."/>
            <person name="Nagy I."/>
            <person name="Horvath B."/>
            <person name="Toth A."/>
        </authorList>
    </citation>
    <scope>NUCLEOTIDE SEQUENCE</scope>
    <source>
        <strain evidence="15">KB43</strain>
    </source>
</reference>
<comment type="pathway">
    <text evidence="1 13">Cofactor biosynthesis; ubiquinone biosynthesis [regulation].</text>
</comment>
<dbReference type="RefSeq" id="WP_193911745.1">
    <property type="nucleotide sequence ID" value="NZ_PRDL01000001.1"/>
</dbReference>
<evidence type="ECO:0000256" key="5">
    <source>
        <dbReference type="ARBA" id="ARBA00022679"/>
    </source>
</evidence>
<feature type="active site" description="Proton acceptor" evidence="13">
    <location>
        <position position="282"/>
    </location>
</feature>
<accession>A0A928V8U9</accession>
<dbReference type="PANTHER" id="PTHR10566">
    <property type="entry name" value="CHAPERONE-ACTIVITY OF BC1 COMPLEX CABC1 -RELATED"/>
    <property type="match status" value="1"/>
</dbReference>
<evidence type="ECO:0000256" key="7">
    <source>
        <dbReference type="ARBA" id="ARBA00022692"/>
    </source>
</evidence>
<dbReference type="NCBIfam" id="NF003404">
    <property type="entry name" value="PRK04750.1"/>
    <property type="match status" value="1"/>
</dbReference>
<evidence type="ECO:0000256" key="13">
    <source>
        <dbReference type="HAMAP-Rule" id="MF_00414"/>
    </source>
</evidence>
<evidence type="ECO:0000259" key="14">
    <source>
        <dbReference type="Pfam" id="PF03109"/>
    </source>
</evidence>
<comment type="similarity">
    <text evidence="13">Belongs to the ABC1 family. UbiB subfamily.</text>
</comment>
<keyword evidence="15" id="KW-0830">Ubiquinone</keyword>
<name>A0A928V8U9_9GAMM</name>
<dbReference type="EMBL" id="PRDL01000001">
    <property type="protein sequence ID" value="MBE8718847.1"/>
    <property type="molecule type" value="Genomic_DNA"/>
</dbReference>
<keyword evidence="6 13" id="KW-0831">Ubiquinone biosynthesis</keyword>
<keyword evidence="10 13" id="KW-0067">ATP-binding</keyword>
<evidence type="ECO:0000256" key="4">
    <source>
        <dbReference type="ARBA" id="ARBA00022519"/>
    </source>
</evidence>
<proteinExistence type="inferred from homology"/>
<organism evidence="15 16">
    <name type="scientific">Cellvibrio polysaccharolyticus</name>
    <dbReference type="NCBI Taxonomy" id="2082724"/>
    <lineage>
        <taxon>Bacteria</taxon>
        <taxon>Pseudomonadati</taxon>
        <taxon>Pseudomonadota</taxon>
        <taxon>Gammaproteobacteria</taxon>
        <taxon>Cellvibrionales</taxon>
        <taxon>Cellvibrionaceae</taxon>
        <taxon>Cellvibrio</taxon>
    </lineage>
</organism>
<dbReference type="CDD" id="cd13972">
    <property type="entry name" value="UbiB"/>
    <property type="match status" value="1"/>
</dbReference>
<feature type="binding site" evidence="13">
    <location>
        <position position="147"/>
    </location>
    <ligand>
        <name>ATP</name>
        <dbReference type="ChEBI" id="CHEBI:30616"/>
    </ligand>
</feature>
<gene>
    <name evidence="13" type="primary">ubiB</name>
    <name evidence="15" type="ORF">C4F51_16865</name>
</gene>
<comment type="subcellular location">
    <subcellularLocation>
        <location evidence="13">Cell membrane</location>
        <topology evidence="13">Multi-pass membrane protein</topology>
    </subcellularLocation>
</comment>
<keyword evidence="5 13" id="KW-0808">Transferase</keyword>
<keyword evidence="9 13" id="KW-0418">Kinase</keyword>
<comment type="caution">
    <text evidence="13">Lacks conserved residue(s) required for the propagation of feature annotation.</text>
</comment>
<dbReference type="PANTHER" id="PTHR10566:SF113">
    <property type="entry name" value="PROTEIN ACTIVITY OF BC1 COMPLEX KINASE 7, CHLOROPLASTIC"/>
    <property type="match status" value="1"/>
</dbReference>
<comment type="similarity">
    <text evidence="2">Belongs to the protein kinase superfamily. ADCK protein kinase family.</text>
</comment>
<dbReference type="InterPro" id="IPR050154">
    <property type="entry name" value="UbiB_kinase"/>
</dbReference>
<feature type="domain" description="ABC1 atypical kinase-like" evidence="14">
    <location>
        <begin position="89"/>
        <end position="337"/>
    </location>
</feature>
<dbReference type="GO" id="GO:0004672">
    <property type="term" value="F:protein kinase activity"/>
    <property type="evidence" value="ECO:0007669"/>
    <property type="project" value="UniProtKB-UniRule"/>
</dbReference>
<evidence type="ECO:0000256" key="12">
    <source>
        <dbReference type="ARBA" id="ARBA00023136"/>
    </source>
</evidence>
<evidence type="ECO:0000256" key="8">
    <source>
        <dbReference type="ARBA" id="ARBA00022741"/>
    </source>
</evidence>
<feature type="transmembrane region" description="Helical" evidence="13">
    <location>
        <begin position="534"/>
        <end position="551"/>
    </location>
</feature>
<dbReference type="GO" id="GO:0006744">
    <property type="term" value="P:ubiquinone biosynthetic process"/>
    <property type="evidence" value="ECO:0007669"/>
    <property type="project" value="UniProtKB-KW"/>
</dbReference>
<evidence type="ECO:0000256" key="11">
    <source>
        <dbReference type="ARBA" id="ARBA00022989"/>
    </source>
</evidence>
<evidence type="ECO:0000313" key="15">
    <source>
        <dbReference type="EMBL" id="MBE8718847.1"/>
    </source>
</evidence>
<dbReference type="GO" id="GO:0005524">
    <property type="term" value="F:ATP binding"/>
    <property type="evidence" value="ECO:0007669"/>
    <property type="project" value="UniProtKB-KW"/>
</dbReference>
<dbReference type="GO" id="GO:0010795">
    <property type="term" value="P:regulation of ubiquinone biosynthetic process"/>
    <property type="evidence" value="ECO:0007669"/>
    <property type="project" value="UniProtKB-UniRule"/>
</dbReference>
<comment type="function">
    <text evidence="13">Is probably a protein kinase regulator of UbiI activity which is involved in aerobic coenzyme Q (ubiquinone) biosynthesis.</text>
</comment>
<keyword evidence="11 13" id="KW-1133">Transmembrane helix</keyword>
<dbReference type="SUPFAM" id="SSF56112">
    <property type="entry name" value="Protein kinase-like (PK-like)"/>
    <property type="match status" value="1"/>
</dbReference>
<dbReference type="NCBIfam" id="TIGR01982">
    <property type="entry name" value="UbiB"/>
    <property type="match status" value="1"/>
</dbReference>
<dbReference type="AlphaFoldDB" id="A0A928V8U9"/>
<dbReference type="EC" id="2.7.-.-" evidence="13"/>
<keyword evidence="8 13" id="KW-0547">Nucleotide-binding</keyword>
<evidence type="ECO:0000256" key="1">
    <source>
        <dbReference type="ARBA" id="ARBA00005020"/>
    </source>
</evidence>
<dbReference type="InterPro" id="IPR010232">
    <property type="entry name" value="UbiB"/>
</dbReference>
<evidence type="ECO:0000256" key="2">
    <source>
        <dbReference type="ARBA" id="ARBA00009670"/>
    </source>
</evidence>
<dbReference type="InterPro" id="IPR045308">
    <property type="entry name" value="UbiB_bact"/>
</dbReference>
<feature type="binding site" evidence="13">
    <location>
        <begin position="125"/>
        <end position="133"/>
    </location>
    <ligand>
        <name>ATP</name>
        <dbReference type="ChEBI" id="CHEBI:30616"/>
    </ligand>
</feature>
<keyword evidence="4" id="KW-0997">Cell inner membrane</keyword>
<keyword evidence="7 13" id="KW-0812">Transmembrane</keyword>
<comment type="caution">
    <text evidence="15">The sequence shown here is derived from an EMBL/GenBank/DDBJ whole genome shotgun (WGS) entry which is preliminary data.</text>
</comment>
<evidence type="ECO:0000313" key="16">
    <source>
        <dbReference type="Proteomes" id="UP000652567"/>
    </source>
</evidence>
<dbReference type="Pfam" id="PF03109">
    <property type="entry name" value="ABC1"/>
    <property type="match status" value="1"/>
</dbReference>
<dbReference type="InterPro" id="IPR004147">
    <property type="entry name" value="ABC1_dom"/>
</dbReference>
<evidence type="ECO:0000256" key="6">
    <source>
        <dbReference type="ARBA" id="ARBA00022688"/>
    </source>
</evidence>
<protein>
    <recommendedName>
        <fullName evidence="13">Probable protein kinase UbiB</fullName>
        <ecNumber evidence="13">2.7.-.-</ecNumber>
    </recommendedName>
    <alternativeName>
        <fullName evidence="13">Ubiquinone biosynthesis protein UbiB</fullName>
    </alternativeName>
</protein>
<feature type="transmembrane region" description="Helical" evidence="13">
    <location>
        <begin position="501"/>
        <end position="522"/>
    </location>
</feature>
<keyword evidence="12 13" id="KW-0472">Membrane</keyword>
<dbReference type="InterPro" id="IPR011009">
    <property type="entry name" value="Kinase-like_dom_sf"/>
</dbReference>
<keyword evidence="16" id="KW-1185">Reference proteome</keyword>